<protein>
    <submittedName>
        <fullName evidence="1">Uncharacterized protein</fullName>
    </submittedName>
</protein>
<organism evidence="1 2">
    <name type="scientific">Pyropia yezoensis</name>
    <name type="common">Susabi-nori</name>
    <name type="synonym">Porphyra yezoensis</name>
    <dbReference type="NCBI Taxonomy" id="2788"/>
    <lineage>
        <taxon>Eukaryota</taxon>
        <taxon>Rhodophyta</taxon>
        <taxon>Bangiophyceae</taxon>
        <taxon>Bangiales</taxon>
        <taxon>Bangiaceae</taxon>
        <taxon>Pyropia</taxon>
    </lineage>
</organism>
<sequence>MPDAPRRRDRYAGRGGAGACPRTRVPPAETASPPGRGRRHRCQPPAEALPSTILTTTSSSVFPNPLFLSVLPLSVTPGGRALATRTTRGAAASPMRPAWSRAGAMADPFVTPPRGGGGGGPGGLGGRAVGGDAALAVAASISRSCGGGVGRGGGGGGTVDDAIPGTPTAAPSFGMSPMSGVTRASAAARPPPLMLDLDDGIAHFLADVDQVAASPRMPLVHDPLLAGGGVAKRPLDPAALSYLNDGSGVFEVEPGSAVSESSFSYPSPSSALPSPLHGQRGDGGDSTAGPQGSLLGTPIASTAELGVDHLFLAATSPFDPVNAYPGVGGGPPHGGGSGSLVDGVPRAGAVPDAAVRDLEEVLATDGGGADARAMVMDDGWAYGASPPRTDGPLRSTRGAGARNGGVVGAAGCAGRTLLDELSPVLVPAFRGGLGGAVLPPLGAPLLSGGGGGGSAQAMEAVAVAEAVSATPTAITPRPAAGSPAGDAAAAAAAAAFEVSPHFERFLDAATSTEPTFFNVLTMADLPTGGGSAGGGGGGGGGVPIPAAAAGGGPPSAASSLCEQLQRACVLPGMDSIQLPPSMAAQSSSPSGGASPCLAPPPATPCGSTGGDGCDDGRGGGGRHDGEADGHMDGALATLPPPLSSLAGTPKREGGVPASVSRRRAPPPRAAAAVVGDDPPFLPCSLCTSVFRKQHNLSKHIRSVHLRKRPHVCDMCDAAFGERNKLVKHQLTVHEKQRNYFCEMCTLKFGQASDLKRHVNIVHKGHRPFSCTDCIGRAFGRKASLKQHFISMHRHKAGSPELKAALDRASQMAVAAMAASAAAEKARAQSNEEIDDDGDEGGSGVTGSVGGLAVGAGGIGGGGGASASPTRWTPLHSRDGRLLGMSLGSGGGVGGVAGPIIPPGVGAVNVSPAAAAAAAASAAAASSSFPADPYGGVDTLAVPDDHARRLRSAAAAAAAAAVRLPRR</sequence>
<name>A0ACC3BPT1_PYRYE</name>
<evidence type="ECO:0000313" key="2">
    <source>
        <dbReference type="Proteomes" id="UP000798662"/>
    </source>
</evidence>
<reference evidence="1" key="1">
    <citation type="submission" date="2019-11" db="EMBL/GenBank/DDBJ databases">
        <title>Nori genome reveals adaptations in red seaweeds to the harsh intertidal environment.</title>
        <authorList>
            <person name="Wang D."/>
            <person name="Mao Y."/>
        </authorList>
    </citation>
    <scope>NUCLEOTIDE SEQUENCE</scope>
    <source>
        <tissue evidence="1">Gametophyte</tissue>
    </source>
</reference>
<dbReference type="Proteomes" id="UP000798662">
    <property type="component" value="Chromosome 1"/>
</dbReference>
<evidence type="ECO:0000313" key="1">
    <source>
        <dbReference type="EMBL" id="KAK1859984.1"/>
    </source>
</evidence>
<keyword evidence="2" id="KW-1185">Reference proteome</keyword>
<gene>
    <name evidence="1" type="ORF">I4F81_002576</name>
</gene>
<proteinExistence type="predicted"/>
<accession>A0ACC3BPT1</accession>
<comment type="caution">
    <text evidence="1">The sequence shown here is derived from an EMBL/GenBank/DDBJ whole genome shotgun (WGS) entry which is preliminary data.</text>
</comment>
<dbReference type="EMBL" id="CM020618">
    <property type="protein sequence ID" value="KAK1859984.1"/>
    <property type="molecule type" value="Genomic_DNA"/>
</dbReference>